<dbReference type="Pfam" id="PF00211">
    <property type="entry name" value="Guanylate_cyc"/>
    <property type="match status" value="1"/>
</dbReference>
<dbReference type="EMBL" id="CP003538">
    <property type="protein sequence ID" value="AGH98588.1"/>
    <property type="molecule type" value="Genomic_DNA"/>
</dbReference>
<evidence type="ECO:0000313" key="3">
    <source>
        <dbReference type="EMBL" id="AGH98588.1"/>
    </source>
</evidence>
<dbReference type="SMART" id="SM01080">
    <property type="entry name" value="CHASE2"/>
    <property type="match status" value="1"/>
</dbReference>
<keyword evidence="1" id="KW-0472">Membrane</keyword>
<dbReference type="GO" id="GO:0004016">
    <property type="term" value="F:adenylate cyclase activity"/>
    <property type="evidence" value="ECO:0007669"/>
    <property type="project" value="UniProtKB-EC"/>
</dbReference>
<dbReference type="InterPro" id="IPR050697">
    <property type="entry name" value="Adenylyl/Guanylyl_Cyclase_3/4"/>
</dbReference>
<keyword evidence="1" id="KW-1133">Transmembrane helix</keyword>
<keyword evidence="3" id="KW-0456">Lyase</keyword>
<organism evidence="3 4">
    <name type="scientific">Micavibrio aeruginosavorus EPB</name>
    <dbReference type="NCBI Taxonomy" id="349215"/>
    <lineage>
        <taxon>Bacteria</taxon>
        <taxon>Pseudomonadati</taxon>
        <taxon>Bdellovibrionota</taxon>
        <taxon>Bdellovibrionia</taxon>
        <taxon>Bdellovibrionales</taxon>
        <taxon>Pseudobdellovibrionaceae</taxon>
        <taxon>Micavibrio</taxon>
    </lineage>
</organism>
<dbReference type="Gene3D" id="3.30.70.1230">
    <property type="entry name" value="Nucleotide cyclase"/>
    <property type="match status" value="1"/>
</dbReference>
<evidence type="ECO:0000313" key="4">
    <source>
        <dbReference type="Proteomes" id="UP000011932"/>
    </source>
</evidence>
<dbReference type="PATRIC" id="fig|349215.9.peg.1730"/>
<dbReference type="PROSITE" id="PS50125">
    <property type="entry name" value="GUANYLATE_CYCLASE_2"/>
    <property type="match status" value="1"/>
</dbReference>
<dbReference type="PANTHER" id="PTHR43081">
    <property type="entry name" value="ADENYLATE CYCLASE, TERMINAL-DIFFERENTIATION SPECIFIC-RELATED"/>
    <property type="match status" value="1"/>
</dbReference>
<feature type="transmembrane region" description="Helical" evidence="1">
    <location>
        <begin position="426"/>
        <end position="446"/>
    </location>
</feature>
<evidence type="ECO:0000256" key="1">
    <source>
        <dbReference type="SAM" id="Phobius"/>
    </source>
</evidence>
<gene>
    <name evidence="3" type="ORF">A11S_1786</name>
</gene>
<name>M4VHB5_9BACT</name>
<reference evidence="3 4" key="1">
    <citation type="journal article" date="2013" name="ISME J.">
        <title>By their genes ye shall know them: genomic signatures of predatory bacteria.</title>
        <authorList>
            <person name="Pasternak Z."/>
            <person name="Pietrokovski S."/>
            <person name="Rotem O."/>
            <person name="Gophna U."/>
            <person name="Lurie-Weinberger M.N."/>
            <person name="Jurkevitch E."/>
        </authorList>
    </citation>
    <scope>NUCLEOTIDE SEQUENCE [LARGE SCALE GENOMIC DNA]</scope>
    <source>
        <strain evidence="3">EPB</strain>
    </source>
</reference>
<dbReference type="GO" id="GO:0006171">
    <property type="term" value="P:cAMP biosynthetic process"/>
    <property type="evidence" value="ECO:0007669"/>
    <property type="project" value="TreeGrafter"/>
</dbReference>
<dbReference type="OrthoDB" id="9789782at2"/>
<dbReference type="KEGG" id="man:A11S_1786"/>
<feature type="transmembrane region" description="Helical" evidence="1">
    <location>
        <begin position="373"/>
        <end position="393"/>
    </location>
</feature>
<dbReference type="Proteomes" id="UP000011932">
    <property type="component" value="Chromosome"/>
</dbReference>
<dbReference type="HOGENOM" id="CLU_000445_85_1_5"/>
<dbReference type="Pfam" id="PF05226">
    <property type="entry name" value="CHASE2"/>
    <property type="match status" value="1"/>
</dbReference>
<dbReference type="RefSeq" id="WP_015468116.1">
    <property type="nucleotide sequence ID" value="NC_020812.1"/>
</dbReference>
<feature type="domain" description="Guanylate cyclase" evidence="2">
    <location>
        <begin position="488"/>
        <end position="626"/>
    </location>
</feature>
<dbReference type="InterPro" id="IPR001054">
    <property type="entry name" value="A/G_cyclase"/>
</dbReference>
<feature type="transmembrane region" description="Helical" evidence="1">
    <location>
        <begin position="400"/>
        <end position="420"/>
    </location>
</feature>
<keyword evidence="1" id="KW-0812">Transmembrane</keyword>
<protein>
    <submittedName>
        <fullName evidence="3">Adenylate cyclase</fullName>
        <ecNumber evidence="3">4.6.1.1</ecNumber>
    </submittedName>
</protein>
<dbReference type="SMART" id="SM00044">
    <property type="entry name" value="CYCc"/>
    <property type="match status" value="1"/>
</dbReference>
<dbReference type="InterPro" id="IPR029787">
    <property type="entry name" value="Nucleotide_cyclase"/>
</dbReference>
<dbReference type="SUPFAM" id="SSF55073">
    <property type="entry name" value="Nucleotide cyclase"/>
    <property type="match status" value="1"/>
</dbReference>
<sequence>MMRLAINRWFHLCLLLVLVAVAVGLSFSNARWRQEIRHFTFDYYNILKPRDPGNNVVIVDIDEASMARPELGQWPWPRDVLAQLVEKLNEQGALVIAFDTVFPEHDRVSPQRLLSYIPTEDGAGDLRAAIEKLPDNDTVFGDAIAKAGNVITGFSFVTEETGNRPMQKAFFSQKNAERYVRIMNNATVNLPVISKGAYGEGSFFVTADTDGVIRRVPMVVAMQDQGKDGGDISFFYPSLSLEVVRYLLGEKALSIELADERFAELDSSRFGVEGLRFLKNKVLIPTDAQGNFLAYFAKSRDDWYVSAASVLDGTVDPSLIRSKIVLIGTSAIGLKDIRATPLDVFRPGVEVHLNIIDQILQEKFLHRSIEVEGLEAVAILVAGLLIVGLAPFIGAFGQAAMVTLLVGGGVYGGWYAFLNHGQLIDVFYPSLALGVIFMASALLAYIRMEADRRQIRQAFGLYISPDYMKELTNDPDKLRLGGEVRELSIMFTDIRGFTSISERLSPEELIQLMNDFLTPMSSLVMENRGTIDKYMGDAMMAFWNAPLDDPDHARRACLTALQMNDALAPINAALAERAAQNGQKPLVLSAGIGVNTGMTSVGNMGSKQRFAYSALGDSVNLASRLEGQTKAYGVQILVSERTKNAAGPLAFVELDLLRVKGKTEPVRIFTLVGDESYAMTPDFMAWMVAHQSMLDLYRAADFDGAEQALVQARSASNAQMNGYYDVFLSRIRTLKNNRPGDGWDGVFEATSK</sequence>
<evidence type="ECO:0000259" key="2">
    <source>
        <dbReference type="PROSITE" id="PS50125"/>
    </source>
</evidence>
<dbReference type="CDD" id="cd07302">
    <property type="entry name" value="CHD"/>
    <property type="match status" value="1"/>
</dbReference>
<dbReference type="EC" id="4.6.1.1" evidence="3"/>
<dbReference type="AlphaFoldDB" id="M4VHB5"/>
<accession>M4VHB5</accession>
<dbReference type="STRING" id="349215.A11S_1786"/>
<proteinExistence type="predicted"/>
<dbReference type="PANTHER" id="PTHR43081:SF1">
    <property type="entry name" value="ADENYLATE CYCLASE, TERMINAL-DIFFERENTIATION SPECIFIC"/>
    <property type="match status" value="1"/>
</dbReference>
<dbReference type="InterPro" id="IPR007890">
    <property type="entry name" value="CHASE2"/>
</dbReference>
<dbReference type="GO" id="GO:0035556">
    <property type="term" value="P:intracellular signal transduction"/>
    <property type="evidence" value="ECO:0007669"/>
    <property type="project" value="InterPro"/>
</dbReference>